<dbReference type="Gene3D" id="2.130.10.10">
    <property type="entry name" value="YVTN repeat-like/Quinoprotein amine dehydrogenase"/>
    <property type="match status" value="1"/>
</dbReference>
<feature type="region of interest" description="Disordered" evidence="11">
    <location>
        <begin position="1"/>
        <end position="68"/>
    </location>
</feature>
<evidence type="ECO:0000256" key="4">
    <source>
        <dbReference type="ARBA" id="ARBA00022692"/>
    </source>
</evidence>
<keyword evidence="4 12" id="KW-0812">Transmembrane</keyword>
<evidence type="ECO:0000313" key="13">
    <source>
        <dbReference type="EMBL" id="KAJ1956318.1"/>
    </source>
</evidence>
<evidence type="ECO:0000256" key="1">
    <source>
        <dbReference type="ARBA" id="ARBA00004389"/>
    </source>
</evidence>
<keyword evidence="6" id="KW-0256">Endoplasmic reticulum</keyword>
<keyword evidence="9 12" id="KW-1133">Transmembrane helix</keyword>
<feature type="compositionally biased region" description="Basic residues" evidence="11">
    <location>
        <begin position="1"/>
        <end position="17"/>
    </location>
</feature>
<evidence type="ECO:0000256" key="3">
    <source>
        <dbReference type="ARBA" id="ARBA00022574"/>
    </source>
</evidence>
<gene>
    <name evidence="13" type="ORF">IWQ62_005328</name>
</gene>
<dbReference type="SMART" id="SM00320">
    <property type="entry name" value="WD40"/>
    <property type="match status" value="3"/>
</dbReference>
<evidence type="ECO:0000256" key="2">
    <source>
        <dbReference type="ARBA" id="ARBA00022448"/>
    </source>
</evidence>
<keyword evidence="7" id="KW-0931">ER-Golgi transport</keyword>
<evidence type="ECO:0008006" key="15">
    <source>
        <dbReference type="Google" id="ProtNLM"/>
    </source>
</evidence>
<keyword evidence="10 12" id="KW-0472">Membrane</keyword>
<dbReference type="SUPFAM" id="SSF50998">
    <property type="entry name" value="Quinoprotein alcohol dehydrogenase-like"/>
    <property type="match status" value="1"/>
</dbReference>
<dbReference type="EMBL" id="JANBPY010002149">
    <property type="protein sequence ID" value="KAJ1956318.1"/>
    <property type="molecule type" value="Genomic_DNA"/>
</dbReference>
<dbReference type="InterPro" id="IPR045260">
    <property type="entry name" value="Sec12-like"/>
</dbReference>
<evidence type="ECO:0000313" key="14">
    <source>
        <dbReference type="Proteomes" id="UP001150925"/>
    </source>
</evidence>
<sequence>MTNTKNKGRSRKTRTSKKNKESPPASPIVSAEKKRDGSDNASDSDITSEKQPLVKSTETSATSQGLPLAEGGTLYADLGIPINCVATVPDDPTLFVVGGGGGPGRSGVHNKLLLQRIDTDASTLTTVAEYCFGTEEDAPTCISANVRDGLLVCGANHTNELVKQGKNRSTRVFKYDVEKATLECVREKKVMDSLTMTDYQRVAVLSPKGDHLLTGCTDGSLHLLEFPSLENTMAPMRSENGELLAASFNETGGQFAVITAKDVSVFTTRNGKGVQRIECPVYKNNVPCRFRSGLYGRGPTKGFYYTVLNTVNRDQSLVAKWKTQSWETESFRAISKFPIIAVAMHPHGAYLAVATTDNAVIIVDAHSLRILARTPDMHSFAITSLAFTSDGRHLISGSIDNTCCVMPIPETFPQLKPYFLFALLGSVLAVLLAIVYYLQTSEAMLNKDEL</sequence>
<evidence type="ECO:0000256" key="9">
    <source>
        <dbReference type="ARBA" id="ARBA00022989"/>
    </source>
</evidence>
<dbReference type="GO" id="GO:0006888">
    <property type="term" value="P:endoplasmic reticulum to Golgi vesicle-mediated transport"/>
    <property type="evidence" value="ECO:0007669"/>
    <property type="project" value="TreeGrafter"/>
</dbReference>
<evidence type="ECO:0000256" key="11">
    <source>
        <dbReference type="SAM" id="MobiDB-lite"/>
    </source>
</evidence>
<evidence type="ECO:0000256" key="6">
    <source>
        <dbReference type="ARBA" id="ARBA00022824"/>
    </source>
</evidence>
<evidence type="ECO:0000256" key="12">
    <source>
        <dbReference type="SAM" id="Phobius"/>
    </source>
</evidence>
<feature type="transmembrane region" description="Helical" evidence="12">
    <location>
        <begin position="418"/>
        <end position="438"/>
    </location>
</feature>
<dbReference type="Pfam" id="PF00400">
    <property type="entry name" value="WD40"/>
    <property type="match status" value="1"/>
</dbReference>
<organism evidence="13 14">
    <name type="scientific">Dispira parvispora</name>
    <dbReference type="NCBI Taxonomy" id="1520584"/>
    <lineage>
        <taxon>Eukaryota</taxon>
        <taxon>Fungi</taxon>
        <taxon>Fungi incertae sedis</taxon>
        <taxon>Zoopagomycota</taxon>
        <taxon>Kickxellomycotina</taxon>
        <taxon>Dimargaritomycetes</taxon>
        <taxon>Dimargaritales</taxon>
        <taxon>Dimargaritaceae</taxon>
        <taxon>Dispira</taxon>
    </lineage>
</organism>
<evidence type="ECO:0000256" key="10">
    <source>
        <dbReference type="ARBA" id="ARBA00023136"/>
    </source>
</evidence>
<evidence type="ECO:0000256" key="8">
    <source>
        <dbReference type="ARBA" id="ARBA00022927"/>
    </source>
</evidence>
<dbReference type="GO" id="GO:0015031">
    <property type="term" value="P:protein transport"/>
    <property type="evidence" value="ECO:0007669"/>
    <property type="project" value="UniProtKB-KW"/>
</dbReference>
<dbReference type="InterPro" id="IPR015943">
    <property type="entry name" value="WD40/YVTN_repeat-like_dom_sf"/>
</dbReference>
<dbReference type="InterPro" id="IPR011047">
    <property type="entry name" value="Quinoprotein_ADH-like_sf"/>
</dbReference>
<accession>A0A9W8AJY8</accession>
<name>A0A9W8AJY8_9FUNG</name>
<dbReference type="GO" id="GO:0005085">
    <property type="term" value="F:guanyl-nucleotide exchange factor activity"/>
    <property type="evidence" value="ECO:0007669"/>
    <property type="project" value="InterPro"/>
</dbReference>
<reference evidence="13" key="1">
    <citation type="submission" date="2022-07" db="EMBL/GenBank/DDBJ databases">
        <title>Phylogenomic reconstructions and comparative analyses of Kickxellomycotina fungi.</title>
        <authorList>
            <person name="Reynolds N.K."/>
            <person name="Stajich J.E."/>
            <person name="Barry K."/>
            <person name="Grigoriev I.V."/>
            <person name="Crous P."/>
            <person name="Smith M.E."/>
        </authorList>
    </citation>
    <scope>NUCLEOTIDE SEQUENCE</scope>
    <source>
        <strain evidence="13">RSA 1196</strain>
    </source>
</reference>
<comment type="caution">
    <text evidence="13">The sequence shown here is derived from an EMBL/GenBank/DDBJ whole genome shotgun (WGS) entry which is preliminary data.</text>
</comment>
<dbReference type="GO" id="GO:0003400">
    <property type="term" value="P:regulation of COPII vesicle coating"/>
    <property type="evidence" value="ECO:0007669"/>
    <property type="project" value="TreeGrafter"/>
</dbReference>
<dbReference type="PANTHER" id="PTHR23284">
    <property type="entry name" value="PROLACTIN REGULATORY ELEMENT BINDING PROTEIN"/>
    <property type="match status" value="1"/>
</dbReference>
<dbReference type="InterPro" id="IPR001680">
    <property type="entry name" value="WD40_rpt"/>
</dbReference>
<comment type="subcellular location">
    <subcellularLocation>
        <location evidence="1">Endoplasmic reticulum membrane</location>
        <topology evidence="1">Single-pass membrane protein</topology>
    </subcellularLocation>
</comment>
<dbReference type="OrthoDB" id="2013972at2759"/>
<keyword evidence="2" id="KW-0813">Transport</keyword>
<protein>
    <recommendedName>
        <fullName evidence="15">WD40 repeat-like protein</fullName>
    </recommendedName>
</protein>
<dbReference type="PANTHER" id="PTHR23284:SF0">
    <property type="entry name" value="PROLACTIN REGULATORY ELEMENT-BINDING PROTEIN"/>
    <property type="match status" value="1"/>
</dbReference>
<evidence type="ECO:0000256" key="7">
    <source>
        <dbReference type="ARBA" id="ARBA00022892"/>
    </source>
</evidence>
<proteinExistence type="predicted"/>
<keyword evidence="8" id="KW-0653">Protein transport</keyword>
<keyword evidence="5" id="KW-0677">Repeat</keyword>
<dbReference type="AlphaFoldDB" id="A0A9W8AJY8"/>
<dbReference type="Proteomes" id="UP001150925">
    <property type="component" value="Unassembled WGS sequence"/>
</dbReference>
<keyword evidence="3" id="KW-0853">WD repeat</keyword>
<feature type="compositionally biased region" description="Polar residues" evidence="11">
    <location>
        <begin position="54"/>
        <end position="65"/>
    </location>
</feature>
<evidence type="ECO:0000256" key="5">
    <source>
        <dbReference type="ARBA" id="ARBA00022737"/>
    </source>
</evidence>
<keyword evidence="14" id="KW-1185">Reference proteome</keyword>
<dbReference type="GO" id="GO:0005789">
    <property type="term" value="C:endoplasmic reticulum membrane"/>
    <property type="evidence" value="ECO:0007669"/>
    <property type="project" value="UniProtKB-SubCell"/>
</dbReference>